<protein>
    <submittedName>
        <fullName evidence="1">37S ribosomal protein S25, mitochondrial</fullName>
    </submittedName>
</protein>
<comment type="caution">
    <text evidence="1">The sequence shown here is derived from an EMBL/GenBank/DDBJ whole genome shotgun (WGS) entry which is preliminary data.</text>
</comment>
<keyword evidence="1" id="KW-0687">Ribonucleoprotein</keyword>
<keyword evidence="2" id="KW-1185">Reference proteome</keyword>
<accession>A0ACA9Y3I1</accession>
<reference evidence="1" key="1">
    <citation type="submission" date="2022-06" db="EMBL/GenBank/DDBJ databases">
        <authorList>
            <person name="Legras J.-L."/>
            <person name="Devillers H."/>
            <person name="Grondin C."/>
        </authorList>
    </citation>
    <scope>NUCLEOTIDE SEQUENCE</scope>
    <source>
        <strain evidence="1">CLIB 1444</strain>
    </source>
</reference>
<dbReference type="EMBL" id="CALSDN010000002">
    <property type="protein sequence ID" value="CAH6719516.1"/>
    <property type="molecule type" value="Genomic_DNA"/>
</dbReference>
<organism evidence="1 2">
    <name type="scientific">[Candida] jaroonii</name>
    <dbReference type="NCBI Taxonomy" id="467808"/>
    <lineage>
        <taxon>Eukaryota</taxon>
        <taxon>Fungi</taxon>
        <taxon>Dikarya</taxon>
        <taxon>Ascomycota</taxon>
        <taxon>Saccharomycotina</taxon>
        <taxon>Pichiomycetes</taxon>
        <taxon>Debaryomycetaceae</taxon>
        <taxon>Yamadazyma</taxon>
    </lineage>
</organism>
<evidence type="ECO:0000313" key="2">
    <source>
        <dbReference type="Proteomes" id="UP001152531"/>
    </source>
</evidence>
<name>A0ACA9Y3I1_9ASCO</name>
<keyword evidence="1" id="KW-0689">Ribosomal protein</keyword>
<proteinExistence type="predicted"/>
<gene>
    <name evidence="1" type="ORF">CLIB1444_02S10352</name>
</gene>
<dbReference type="Proteomes" id="UP001152531">
    <property type="component" value="Unassembled WGS sequence"/>
</dbReference>
<evidence type="ECO:0000313" key="1">
    <source>
        <dbReference type="EMBL" id="CAH6719516.1"/>
    </source>
</evidence>
<sequence length="252" mass="29297">MKIQNHTQKIIERTSSFLKSGVIKQKPAWYDVVAAHPPSTDLTKNAKILGYSNYQDPLETKRSNQTRVKSKKIDSSKIHAIPKIKLFEDQLRNYFYAKHPWEFSRPKILVENEGNETNKCDWSHLLQLNKPLDGESVVQRTLWLIKNEKLSLNEAYDKSRFEFYNIRMREELQSLNAKEEGMMYGSLFAEDNLSKGVALEQEFVDDWAKLASEQTQIFQTTRSTNKFSDSEGNEPSKSLFESNNDIEYGDKN</sequence>